<evidence type="ECO:0000313" key="1">
    <source>
        <dbReference type="EMBL" id="CAG7829918.1"/>
    </source>
</evidence>
<protein>
    <submittedName>
        <fullName evidence="1">Uncharacterized protein</fullName>
    </submittedName>
</protein>
<gene>
    <name evidence="1" type="ORF">AFUS01_LOCUS39754</name>
</gene>
<dbReference type="Proteomes" id="UP000708208">
    <property type="component" value="Unassembled WGS sequence"/>
</dbReference>
<evidence type="ECO:0000313" key="2">
    <source>
        <dbReference type="Proteomes" id="UP000708208"/>
    </source>
</evidence>
<comment type="caution">
    <text evidence="1">The sequence shown here is derived from an EMBL/GenBank/DDBJ whole genome shotgun (WGS) entry which is preliminary data.</text>
</comment>
<keyword evidence="2" id="KW-1185">Reference proteome</keyword>
<proteinExistence type="predicted"/>
<organism evidence="1 2">
    <name type="scientific">Allacma fusca</name>
    <dbReference type="NCBI Taxonomy" id="39272"/>
    <lineage>
        <taxon>Eukaryota</taxon>
        <taxon>Metazoa</taxon>
        <taxon>Ecdysozoa</taxon>
        <taxon>Arthropoda</taxon>
        <taxon>Hexapoda</taxon>
        <taxon>Collembola</taxon>
        <taxon>Symphypleona</taxon>
        <taxon>Sminthuridae</taxon>
        <taxon>Allacma</taxon>
    </lineage>
</organism>
<sequence length="66" mass="7180">MTGMLLIGLAKGKVTYEHEITTNGNSFISVSPATNNSLPPVTLFRTDEALKCFTREGLQGTCTKFK</sequence>
<dbReference type="EMBL" id="CAJVCH010553469">
    <property type="protein sequence ID" value="CAG7829918.1"/>
    <property type="molecule type" value="Genomic_DNA"/>
</dbReference>
<reference evidence="1" key="1">
    <citation type="submission" date="2021-06" db="EMBL/GenBank/DDBJ databases">
        <authorList>
            <person name="Hodson N. C."/>
            <person name="Mongue J. A."/>
            <person name="Jaron S. K."/>
        </authorList>
    </citation>
    <scope>NUCLEOTIDE SEQUENCE</scope>
</reference>
<accession>A0A8J2PH76</accession>
<name>A0A8J2PH76_9HEXA</name>
<dbReference type="AlphaFoldDB" id="A0A8J2PH76"/>
<feature type="non-terminal residue" evidence="1">
    <location>
        <position position="1"/>
    </location>
</feature>